<protein>
    <recommendedName>
        <fullName evidence="1">SnoaL-like domain-containing protein</fullName>
    </recommendedName>
</protein>
<dbReference type="EMBL" id="JBAWTH010000059">
    <property type="protein sequence ID" value="KAL2281201.1"/>
    <property type="molecule type" value="Genomic_DNA"/>
</dbReference>
<feature type="domain" description="SnoaL-like" evidence="1">
    <location>
        <begin position="47"/>
        <end position="173"/>
    </location>
</feature>
<dbReference type="SUPFAM" id="SSF54427">
    <property type="entry name" value="NTF2-like"/>
    <property type="match status" value="1"/>
</dbReference>
<evidence type="ECO:0000313" key="3">
    <source>
        <dbReference type="Proteomes" id="UP001600888"/>
    </source>
</evidence>
<dbReference type="Pfam" id="PF13577">
    <property type="entry name" value="SnoaL_4"/>
    <property type="match status" value="1"/>
</dbReference>
<dbReference type="Proteomes" id="UP001600888">
    <property type="component" value="Unassembled WGS sequence"/>
</dbReference>
<gene>
    <name evidence="2" type="ORF">FJTKL_11846</name>
</gene>
<organism evidence="2 3">
    <name type="scientific">Diaporthe vaccinii</name>
    <dbReference type="NCBI Taxonomy" id="105482"/>
    <lineage>
        <taxon>Eukaryota</taxon>
        <taxon>Fungi</taxon>
        <taxon>Dikarya</taxon>
        <taxon>Ascomycota</taxon>
        <taxon>Pezizomycotina</taxon>
        <taxon>Sordariomycetes</taxon>
        <taxon>Sordariomycetidae</taxon>
        <taxon>Diaporthales</taxon>
        <taxon>Diaporthaceae</taxon>
        <taxon>Diaporthe</taxon>
        <taxon>Diaporthe eres species complex</taxon>
    </lineage>
</organism>
<reference evidence="2 3" key="1">
    <citation type="submission" date="2024-03" db="EMBL/GenBank/DDBJ databases">
        <title>A high-quality draft genome sequence of Diaporthe vaccinii, a causative agent of upright dieback and viscid rot disease in cranberry plants.</title>
        <authorList>
            <person name="Sarrasin M."/>
            <person name="Lang B.F."/>
            <person name="Burger G."/>
        </authorList>
    </citation>
    <scope>NUCLEOTIDE SEQUENCE [LARGE SCALE GENOMIC DNA]</scope>
    <source>
        <strain evidence="2 3">IS7</strain>
    </source>
</reference>
<sequence length="190" mass="21693">MSDSNTSAEVQRAGTKTLAELNHPMNYTNPAFKEQRPVNAEERQAYLYDRRMMEDLISEYNYRIDASLAKTPNYGDLNKLFTDDAEVTFPRGKYQGNTGLAEWLLSPVSTFHRMSHLSSNHSIKFESSNVAHGRSTWQSSTGSHATDLDQGFLAGGYYYWSFRKVDEEWKISHLFLDMTWKSGESGKPAK</sequence>
<dbReference type="InterPro" id="IPR032710">
    <property type="entry name" value="NTF2-like_dom_sf"/>
</dbReference>
<comment type="caution">
    <text evidence="2">The sequence shown here is derived from an EMBL/GenBank/DDBJ whole genome shotgun (WGS) entry which is preliminary data.</text>
</comment>
<keyword evidence="3" id="KW-1185">Reference proteome</keyword>
<proteinExistence type="predicted"/>
<evidence type="ECO:0000313" key="2">
    <source>
        <dbReference type="EMBL" id="KAL2281201.1"/>
    </source>
</evidence>
<dbReference type="InterPro" id="IPR037401">
    <property type="entry name" value="SnoaL-like"/>
</dbReference>
<dbReference type="Gene3D" id="3.10.450.50">
    <property type="match status" value="1"/>
</dbReference>
<evidence type="ECO:0000259" key="1">
    <source>
        <dbReference type="Pfam" id="PF13577"/>
    </source>
</evidence>
<accession>A0ABR4EFY7</accession>
<name>A0ABR4EFY7_9PEZI</name>